<evidence type="ECO:0000313" key="5">
    <source>
        <dbReference type="EMBL" id="BBZ19025.1"/>
    </source>
</evidence>
<name>A0A7I7WQM6_MYCGU</name>
<evidence type="ECO:0008006" key="7">
    <source>
        <dbReference type="Google" id="ProtNLM"/>
    </source>
</evidence>
<dbReference type="SUPFAM" id="SSF46785">
    <property type="entry name" value="Winged helix' DNA-binding domain"/>
    <property type="match status" value="1"/>
</dbReference>
<evidence type="ECO:0000256" key="2">
    <source>
        <dbReference type="ARBA" id="ARBA00023015"/>
    </source>
</evidence>
<dbReference type="InterPro" id="IPR036388">
    <property type="entry name" value="WH-like_DNA-bd_sf"/>
</dbReference>
<organism evidence="5 6">
    <name type="scientific">Mycolicibacterium gadium</name>
    <name type="common">Mycobacterium gadium</name>
    <dbReference type="NCBI Taxonomy" id="1794"/>
    <lineage>
        <taxon>Bacteria</taxon>
        <taxon>Bacillati</taxon>
        <taxon>Actinomycetota</taxon>
        <taxon>Actinomycetes</taxon>
        <taxon>Mycobacteriales</taxon>
        <taxon>Mycobacteriaceae</taxon>
        <taxon>Mycolicibacterium</taxon>
    </lineage>
</organism>
<dbReference type="GO" id="GO:0003677">
    <property type="term" value="F:DNA binding"/>
    <property type="evidence" value="ECO:0007669"/>
    <property type="project" value="UniProtKB-KW"/>
</dbReference>
<accession>A0A7I7WQM6</accession>
<sequence>MCGPPDHRGGPHDGEDIVERQRALVLKSREYYLGTEIVVGACGLEWALAGGRNGPQPRACLAQRTEWVVLVRVFGDLETVVMAQLWAADGQGTVREVVDQLRADREVAYTTVLSTMENLYRKGHLRREREGKAFRYRTTLSHAEHIAGLMREALSDGEEDTTAVLMHFVDEMSPEELAGLEDVIRRRSRRATKR</sequence>
<keyword evidence="4" id="KW-0804">Transcription</keyword>
<keyword evidence="2" id="KW-0805">Transcription regulation</keyword>
<dbReference type="EMBL" id="AP022608">
    <property type="protein sequence ID" value="BBZ19025.1"/>
    <property type="molecule type" value="Genomic_DNA"/>
</dbReference>
<evidence type="ECO:0000256" key="1">
    <source>
        <dbReference type="ARBA" id="ARBA00011046"/>
    </source>
</evidence>
<keyword evidence="3" id="KW-0238">DNA-binding</keyword>
<gene>
    <name evidence="5" type="ORF">MGAD_33600</name>
</gene>
<reference evidence="5 6" key="1">
    <citation type="journal article" date="2019" name="Emerg. Microbes Infect.">
        <title>Comprehensive subspecies identification of 175 nontuberculous mycobacteria species based on 7547 genomic profiles.</title>
        <authorList>
            <person name="Matsumoto Y."/>
            <person name="Kinjo T."/>
            <person name="Motooka D."/>
            <person name="Nabeya D."/>
            <person name="Jung N."/>
            <person name="Uechi K."/>
            <person name="Horii T."/>
            <person name="Iida T."/>
            <person name="Fujita J."/>
            <person name="Nakamura S."/>
        </authorList>
    </citation>
    <scope>NUCLEOTIDE SEQUENCE [LARGE SCALE GENOMIC DNA]</scope>
    <source>
        <strain evidence="5 6">JCM 12688</strain>
    </source>
</reference>
<evidence type="ECO:0000313" key="6">
    <source>
        <dbReference type="Proteomes" id="UP000466187"/>
    </source>
</evidence>
<evidence type="ECO:0000256" key="3">
    <source>
        <dbReference type="ARBA" id="ARBA00023125"/>
    </source>
</evidence>
<dbReference type="Gene3D" id="6.10.140.850">
    <property type="match status" value="1"/>
</dbReference>
<comment type="similarity">
    <text evidence="1">Belongs to the BlaI transcriptional regulatory family.</text>
</comment>
<dbReference type="AlphaFoldDB" id="A0A7I7WQM6"/>
<evidence type="ECO:0000256" key="4">
    <source>
        <dbReference type="ARBA" id="ARBA00023163"/>
    </source>
</evidence>
<dbReference type="KEGG" id="mgad:MGAD_33600"/>
<dbReference type="Proteomes" id="UP000466187">
    <property type="component" value="Chromosome"/>
</dbReference>
<protein>
    <recommendedName>
        <fullName evidence="7">Penicillinase repressor</fullName>
    </recommendedName>
</protein>
<proteinExistence type="inferred from homology"/>
<dbReference type="GO" id="GO:0045892">
    <property type="term" value="P:negative regulation of DNA-templated transcription"/>
    <property type="evidence" value="ECO:0007669"/>
    <property type="project" value="InterPro"/>
</dbReference>
<dbReference type="InterPro" id="IPR036390">
    <property type="entry name" value="WH_DNA-bd_sf"/>
</dbReference>
<dbReference type="Pfam" id="PF03965">
    <property type="entry name" value="Penicillinase_R"/>
    <property type="match status" value="1"/>
</dbReference>
<dbReference type="InterPro" id="IPR005650">
    <property type="entry name" value="BlaI_family"/>
</dbReference>
<dbReference type="Gene3D" id="1.10.10.10">
    <property type="entry name" value="Winged helix-like DNA-binding domain superfamily/Winged helix DNA-binding domain"/>
    <property type="match status" value="1"/>
</dbReference>